<dbReference type="EMBL" id="JARKIE010000004">
    <property type="protein sequence ID" value="KAJ7708104.1"/>
    <property type="molecule type" value="Genomic_DNA"/>
</dbReference>
<proteinExistence type="predicted"/>
<reference evidence="2" key="1">
    <citation type="submission" date="2023-03" db="EMBL/GenBank/DDBJ databases">
        <title>Massive genome expansion in bonnet fungi (Mycena s.s.) driven by repeated elements and novel gene families across ecological guilds.</title>
        <authorList>
            <consortium name="Lawrence Berkeley National Laboratory"/>
            <person name="Harder C.B."/>
            <person name="Miyauchi S."/>
            <person name="Viragh M."/>
            <person name="Kuo A."/>
            <person name="Thoen E."/>
            <person name="Andreopoulos B."/>
            <person name="Lu D."/>
            <person name="Skrede I."/>
            <person name="Drula E."/>
            <person name="Henrissat B."/>
            <person name="Morin E."/>
            <person name="Kohler A."/>
            <person name="Barry K."/>
            <person name="LaButti K."/>
            <person name="Morin E."/>
            <person name="Salamov A."/>
            <person name="Lipzen A."/>
            <person name="Mereny Z."/>
            <person name="Hegedus B."/>
            <person name="Baldrian P."/>
            <person name="Stursova M."/>
            <person name="Weitz H."/>
            <person name="Taylor A."/>
            <person name="Grigoriev I.V."/>
            <person name="Nagy L.G."/>
            <person name="Martin F."/>
            <person name="Kauserud H."/>
        </authorList>
    </citation>
    <scope>NUCLEOTIDE SEQUENCE</scope>
    <source>
        <strain evidence="2">CBHHK067</strain>
    </source>
</reference>
<evidence type="ECO:0000313" key="2">
    <source>
        <dbReference type="EMBL" id="KAJ7708104.1"/>
    </source>
</evidence>
<dbReference type="AlphaFoldDB" id="A0AAD7GYG2"/>
<name>A0AAD7GYG2_MYCRO</name>
<dbReference type="Proteomes" id="UP001221757">
    <property type="component" value="Unassembled WGS sequence"/>
</dbReference>
<sequence>MAAHARFLGYAVCSVCLDYLRRDGPKVEFGPLQRSERREALNQFLNIAGPNGEGLLRNDPDHALLYVVDPALINMDSLTRDRGPFKSVRWNLVKDECNTHEIIQFGGRHRVAALKTFFKATLDERHELKAIGKMKKRSTSSEERKEALEKVLTQKGTWLVAFYDNAFLNDPKTKQSVTLQLSSNNVLSSFPDTPLHAFNSICRTLRAAVTVEDRQSILAYASSQMPGDVTTLLFKHRDIVDVFALLHDNQQFAIAGLVPKQILDIKETAWGASVASLVMSPFVVGGCCQLHWLVAGADDLTADAVSELLAESDNGANARDRVAEALRDASSEGYWAYQLLPELVELFQEAFRDHLFGAMSYFAQPESGIWRDAMKAYQDDVNQKIRTWADRKKFDSEDEAECRVLGDVEARIALLFGGLLDGYPFIPPLSGHTPLFCPGYLVALYHVLRELTPALTMHLAYFEGYEVKNGWSLTTVKMEGLQYWSLSKNFPIVSPDVGELWADICQFILENRTLILIPHLPEIDKILKTKFDEKKRGLNEVQNTKVQETLADWAQVAWQVGKDIDPDWRKPQTQLRHQQICPSHLYETDADHPFNRLPTLRAAFERSAFNFIVSPTNTNNEKLRNRYTLGVNAAYEILKFDISRLMEERAEALDVLVRYPPAAGRSNQEAATTCDNDVTSIHAMVKRKRFADTMTLAFQRFIDTLNTEGVSGVPIMNEDGSFDRYALHPIVTAALPAIYEVSRGKGPQGSVGHTPRTARYTPQATDWGDNSVDWRSRDLNVETAKLEVLRTHYGPNVPLLGPAAVKAESAESPPQERPQTPPQKRDAALPFIKHKRAYAKPNPDSPSGGVGGRVASPQRRFGTSES</sequence>
<comment type="caution">
    <text evidence="2">The sequence shown here is derived from an EMBL/GenBank/DDBJ whole genome shotgun (WGS) entry which is preliminary data.</text>
</comment>
<accession>A0AAD7GYG2</accession>
<feature type="region of interest" description="Disordered" evidence="1">
    <location>
        <begin position="744"/>
        <end position="764"/>
    </location>
</feature>
<evidence type="ECO:0000313" key="3">
    <source>
        <dbReference type="Proteomes" id="UP001221757"/>
    </source>
</evidence>
<protein>
    <submittedName>
        <fullName evidence="2">Uncharacterized protein</fullName>
    </submittedName>
</protein>
<keyword evidence="3" id="KW-1185">Reference proteome</keyword>
<gene>
    <name evidence="2" type="ORF">B0H17DRAFT_1191603</name>
</gene>
<evidence type="ECO:0000256" key="1">
    <source>
        <dbReference type="SAM" id="MobiDB-lite"/>
    </source>
</evidence>
<organism evidence="2 3">
    <name type="scientific">Mycena rosella</name>
    <name type="common">Pink bonnet</name>
    <name type="synonym">Agaricus rosellus</name>
    <dbReference type="NCBI Taxonomy" id="1033263"/>
    <lineage>
        <taxon>Eukaryota</taxon>
        <taxon>Fungi</taxon>
        <taxon>Dikarya</taxon>
        <taxon>Basidiomycota</taxon>
        <taxon>Agaricomycotina</taxon>
        <taxon>Agaricomycetes</taxon>
        <taxon>Agaricomycetidae</taxon>
        <taxon>Agaricales</taxon>
        <taxon>Marasmiineae</taxon>
        <taxon>Mycenaceae</taxon>
        <taxon>Mycena</taxon>
    </lineage>
</organism>
<feature type="region of interest" description="Disordered" evidence="1">
    <location>
        <begin position="805"/>
        <end position="866"/>
    </location>
</feature>